<evidence type="ECO:0000313" key="6">
    <source>
        <dbReference type="Proteomes" id="UP001241472"/>
    </source>
</evidence>
<dbReference type="Pfam" id="PF00392">
    <property type="entry name" value="GntR"/>
    <property type="match status" value="1"/>
</dbReference>
<dbReference type="PANTHER" id="PTHR43537">
    <property type="entry name" value="TRANSCRIPTIONAL REGULATOR, GNTR FAMILY"/>
    <property type="match status" value="1"/>
</dbReference>
<dbReference type="Proteomes" id="UP001241472">
    <property type="component" value="Unassembled WGS sequence"/>
</dbReference>
<dbReference type="GO" id="GO:0003677">
    <property type="term" value="F:DNA binding"/>
    <property type="evidence" value="ECO:0007669"/>
    <property type="project" value="UniProtKB-KW"/>
</dbReference>
<dbReference type="PRINTS" id="PR00035">
    <property type="entry name" value="HTHGNTR"/>
</dbReference>
<evidence type="ECO:0000256" key="3">
    <source>
        <dbReference type="ARBA" id="ARBA00023163"/>
    </source>
</evidence>
<accession>A0ABT9PQ99</accession>
<dbReference type="PANTHER" id="PTHR43537:SF24">
    <property type="entry name" value="GLUCONATE OPERON TRANSCRIPTIONAL REPRESSOR"/>
    <property type="match status" value="1"/>
</dbReference>
<reference evidence="5 6" key="1">
    <citation type="submission" date="2023-07" db="EMBL/GenBank/DDBJ databases">
        <title>Sorghum-associated microbial communities from plants grown in Nebraska, USA.</title>
        <authorList>
            <person name="Schachtman D."/>
        </authorList>
    </citation>
    <scope>NUCLEOTIDE SEQUENCE [LARGE SCALE GENOMIC DNA]</scope>
    <source>
        <strain evidence="5 6">DS1307</strain>
    </source>
</reference>
<keyword evidence="2 5" id="KW-0238">DNA-binding</keyword>
<dbReference type="Pfam" id="PF07729">
    <property type="entry name" value="FCD"/>
    <property type="match status" value="1"/>
</dbReference>
<gene>
    <name evidence="5" type="ORF">J2T09_001119</name>
</gene>
<comment type="caution">
    <text evidence="5">The sequence shown here is derived from an EMBL/GenBank/DDBJ whole genome shotgun (WGS) entry which is preliminary data.</text>
</comment>
<dbReference type="Gene3D" id="1.20.120.530">
    <property type="entry name" value="GntR ligand-binding domain-like"/>
    <property type="match status" value="1"/>
</dbReference>
<dbReference type="InterPro" id="IPR036388">
    <property type="entry name" value="WH-like_DNA-bd_sf"/>
</dbReference>
<keyword evidence="3" id="KW-0804">Transcription</keyword>
<name>A0ABT9PQ99_9HYPH</name>
<dbReference type="InterPro" id="IPR008920">
    <property type="entry name" value="TF_FadR/GntR_C"/>
</dbReference>
<dbReference type="SMART" id="SM00345">
    <property type="entry name" value="HTH_GNTR"/>
    <property type="match status" value="1"/>
</dbReference>
<dbReference type="CDD" id="cd07377">
    <property type="entry name" value="WHTH_GntR"/>
    <property type="match status" value="1"/>
</dbReference>
<protein>
    <submittedName>
        <fullName evidence="5">DNA-binding FadR family transcriptional regulator</fullName>
    </submittedName>
</protein>
<keyword evidence="6" id="KW-1185">Reference proteome</keyword>
<dbReference type="EMBL" id="JAUSRF010000003">
    <property type="protein sequence ID" value="MDP9836375.1"/>
    <property type="molecule type" value="Genomic_DNA"/>
</dbReference>
<dbReference type="InterPro" id="IPR011711">
    <property type="entry name" value="GntR_C"/>
</dbReference>
<proteinExistence type="predicted"/>
<dbReference type="InterPro" id="IPR036390">
    <property type="entry name" value="WH_DNA-bd_sf"/>
</dbReference>
<organism evidence="5 6">
    <name type="scientific">Neorhizobium huautlense</name>
    <dbReference type="NCBI Taxonomy" id="67774"/>
    <lineage>
        <taxon>Bacteria</taxon>
        <taxon>Pseudomonadati</taxon>
        <taxon>Pseudomonadota</taxon>
        <taxon>Alphaproteobacteria</taxon>
        <taxon>Hyphomicrobiales</taxon>
        <taxon>Rhizobiaceae</taxon>
        <taxon>Rhizobium/Agrobacterium group</taxon>
        <taxon>Neorhizobium</taxon>
    </lineage>
</organism>
<sequence length="237" mass="26113">MNETADWLSETSPISRVNAAEAVFEDLRRAITAGRIEVGTRLPSEAHLAKKYGVSRPVIREALRSLQTLGMTQTRTGSGTFVTTASPSSDLRYSGYSARDLIEARPFIEVPAAGWAAVRRSPEQARDLLKLCDAMDREEDPHRWVQLDSEFHMALARSSGNTLFAKIVTDARDALMQQSELVNLMASRRLASNREHRQIAVAVDAGSQEDASRAMELHLGEVKQAVTEIIGKAQPGR</sequence>
<dbReference type="SUPFAM" id="SSF46785">
    <property type="entry name" value="Winged helix' DNA-binding domain"/>
    <property type="match status" value="1"/>
</dbReference>
<dbReference type="Gene3D" id="1.10.10.10">
    <property type="entry name" value="Winged helix-like DNA-binding domain superfamily/Winged helix DNA-binding domain"/>
    <property type="match status" value="1"/>
</dbReference>
<dbReference type="SUPFAM" id="SSF48008">
    <property type="entry name" value="GntR ligand-binding domain-like"/>
    <property type="match status" value="1"/>
</dbReference>
<evidence type="ECO:0000256" key="2">
    <source>
        <dbReference type="ARBA" id="ARBA00023125"/>
    </source>
</evidence>
<dbReference type="PROSITE" id="PS50949">
    <property type="entry name" value="HTH_GNTR"/>
    <property type="match status" value="1"/>
</dbReference>
<evidence type="ECO:0000313" key="5">
    <source>
        <dbReference type="EMBL" id="MDP9836375.1"/>
    </source>
</evidence>
<dbReference type="InterPro" id="IPR000524">
    <property type="entry name" value="Tscrpt_reg_HTH_GntR"/>
</dbReference>
<feature type="domain" description="HTH gntR-type" evidence="4">
    <location>
        <begin position="17"/>
        <end position="85"/>
    </location>
</feature>
<evidence type="ECO:0000256" key="1">
    <source>
        <dbReference type="ARBA" id="ARBA00023015"/>
    </source>
</evidence>
<dbReference type="RefSeq" id="WP_306832010.1">
    <property type="nucleotide sequence ID" value="NZ_JAUSRF010000003.1"/>
</dbReference>
<dbReference type="SMART" id="SM00895">
    <property type="entry name" value="FCD"/>
    <property type="match status" value="1"/>
</dbReference>
<keyword evidence="1" id="KW-0805">Transcription regulation</keyword>
<evidence type="ECO:0000259" key="4">
    <source>
        <dbReference type="PROSITE" id="PS50949"/>
    </source>
</evidence>